<evidence type="ECO:0000256" key="1">
    <source>
        <dbReference type="PROSITE-ProRule" id="PRU00175"/>
    </source>
</evidence>
<organism evidence="5 6">
    <name type="scientific">Pythium oligandrum</name>
    <name type="common">Mycoparasitic fungus</name>
    <dbReference type="NCBI Taxonomy" id="41045"/>
    <lineage>
        <taxon>Eukaryota</taxon>
        <taxon>Sar</taxon>
        <taxon>Stramenopiles</taxon>
        <taxon>Oomycota</taxon>
        <taxon>Peronosporomycetes</taxon>
        <taxon>Pythiales</taxon>
        <taxon>Pythiaceae</taxon>
        <taxon>Pythium</taxon>
    </lineage>
</organism>
<dbReference type="PROSITE" id="PS50089">
    <property type="entry name" value="ZF_RING_2"/>
    <property type="match status" value="1"/>
</dbReference>
<dbReference type="PANTHER" id="PTHR46400">
    <property type="entry name" value="RING/U-BOX SUPERFAMILY PROTEIN"/>
    <property type="match status" value="1"/>
</dbReference>
<dbReference type="GO" id="GO:0016567">
    <property type="term" value="P:protein ubiquitination"/>
    <property type="evidence" value="ECO:0007669"/>
    <property type="project" value="InterPro"/>
</dbReference>
<evidence type="ECO:0000256" key="3">
    <source>
        <dbReference type="SAM" id="MobiDB-lite"/>
    </source>
</evidence>
<feature type="compositionally biased region" description="Polar residues" evidence="3">
    <location>
        <begin position="225"/>
        <end position="234"/>
    </location>
</feature>
<evidence type="ECO:0000313" key="5">
    <source>
        <dbReference type="EMBL" id="TMW66389.1"/>
    </source>
</evidence>
<evidence type="ECO:0000313" key="6">
    <source>
        <dbReference type="Proteomes" id="UP000794436"/>
    </source>
</evidence>
<dbReference type="InterPro" id="IPR001841">
    <property type="entry name" value="Znf_RING"/>
</dbReference>
<feature type="compositionally biased region" description="Polar residues" evidence="3">
    <location>
        <begin position="109"/>
        <end position="123"/>
    </location>
</feature>
<dbReference type="GO" id="GO:0046621">
    <property type="term" value="P:negative regulation of organ growth"/>
    <property type="evidence" value="ECO:0007669"/>
    <property type="project" value="InterPro"/>
</dbReference>
<dbReference type="CDD" id="cd16454">
    <property type="entry name" value="RING-H2_PA-TM-RING"/>
    <property type="match status" value="1"/>
</dbReference>
<name>A0A8K1FML1_PYTOL</name>
<gene>
    <name evidence="5" type="ORF">Poli38472_004154</name>
</gene>
<dbReference type="AlphaFoldDB" id="A0A8K1FML1"/>
<feature type="compositionally biased region" description="Low complexity" evidence="3">
    <location>
        <begin position="69"/>
        <end position="93"/>
    </location>
</feature>
<keyword evidence="1" id="KW-0862">Zinc</keyword>
<dbReference type="GO" id="GO:0004842">
    <property type="term" value="F:ubiquitin-protein transferase activity"/>
    <property type="evidence" value="ECO:0007669"/>
    <property type="project" value="InterPro"/>
</dbReference>
<dbReference type="OrthoDB" id="8062037at2759"/>
<keyword evidence="6" id="KW-1185">Reference proteome</keyword>
<protein>
    <recommendedName>
        <fullName evidence="4">RING-type domain-containing protein</fullName>
    </recommendedName>
</protein>
<feature type="region of interest" description="Disordered" evidence="3">
    <location>
        <begin position="61"/>
        <end position="126"/>
    </location>
</feature>
<feature type="compositionally biased region" description="Basic and acidic residues" evidence="3">
    <location>
        <begin position="198"/>
        <end position="208"/>
    </location>
</feature>
<dbReference type="SUPFAM" id="SSF57850">
    <property type="entry name" value="RING/U-box"/>
    <property type="match status" value="1"/>
</dbReference>
<feature type="compositionally biased region" description="Low complexity" evidence="3">
    <location>
        <begin position="172"/>
        <end position="190"/>
    </location>
</feature>
<keyword evidence="1" id="KW-0863">Zinc-finger</keyword>
<feature type="region of interest" description="Disordered" evidence="3">
    <location>
        <begin position="307"/>
        <end position="327"/>
    </location>
</feature>
<feature type="compositionally biased region" description="Low complexity" evidence="3">
    <location>
        <begin position="253"/>
        <end position="271"/>
    </location>
</feature>
<dbReference type="Pfam" id="PF13639">
    <property type="entry name" value="zf-RING_2"/>
    <property type="match status" value="1"/>
</dbReference>
<dbReference type="InterPro" id="IPR033276">
    <property type="entry name" value="BB"/>
</dbReference>
<comment type="caution">
    <text evidence="5">The sequence shown here is derived from an EMBL/GenBank/DDBJ whole genome shotgun (WGS) entry which is preliminary data.</text>
</comment>
<sequence>MMTRRDAEHVDRLEERLHALEQAYESERVQRDQLEKKYARLKRRYIRLERAHAQMLHDSHGMMNSVGHASPRARAPSPALSVASSSSTTTTRRSSVETRESPSLVIDLTSPTAQSSTRRSSGSLALDRAMRRSAEFQLPLSSEDFCGESPGSASDHTPSRPSTRSTRRFLESPSSAETTVSVSVTSSPNPRVGSTRRRQLDFHPDPLARPRPRLGVLNSPERSTRVTLRNTPSPALSLRSGESEEQTEVIFTPSASSPGSSVVASSPASGSIDSDEAASIALAQYLQQQENLAAMQEYEERIREANAHAHAHHHQPRDIAPTSFLNRGNVDPDSMTYEELLQLGEQVGDVKKERWRQVAVQVLSSLPTHRWNSRNESDISCIVCQYNFAPGDVALTLPCAHIFHEECVSGWVRENNSCPLCKLEIADI</sequence>
<feature type="domain" description="RING-type" evidence="4">
    <location>
        <begin position="381"/>
        <end position="422"/>
    </location>
</feature>
<dbReference type="EMBL" id="SPLM01000036">
    <property type="protein sequence ID" value="TMW66389.1"/>
    <property type="molecule type" value="Genomic_DNA"/>
</dbReference>
<dbReference type="GO" id="GO:0008270">
    <property type="term" value="F:zinc ion binding"/>
    <property type="evidence" value="ECO:0007669"/>
    <property type="project" value="UniProtKB-KW"/>
</dbReference>
<feature type="region of interest" description="Disordered" evidence="3">
    <location>
        <begin position="140"/>
        <end position="271"/>
    </location>
</feature>
<dbReference type="Proteomes" id="UP000794436">
    <property type="component" value="Unassembled WGS sequence"/>
</dbReference>
<keyword evidence="1" id="KW-0479">Metal-binding</keyword>
<feature type="coiled-coil region" evidence="2">
    <location>
        <begin position="10"/>
        <end position="51"/>
    </location>
</feature>
<keyword evidence="2" id="KW-0175">Coiled coil</keyword>
<proteinExistence type="predicted"/>
<dbReference type="SMART" id="SM00184">
    <property type="entry name" value="RING"/>
    <property type="match status" value="1"/>
</dbReference>
<dbReference type="PANTHER" id="PTHR46400:SF5">
    <property type="entry name" value="RING-TYPE DOMAIN-CONTAINING PROTEIN"/>
    <property type="match status" value="1"/>
</dbReference>
<accession>A0A8K1FML1</accession>
<dbReference type="InterPro" id="IPR013083">
    <property type="entry name" value="Znf_RING/FYVE/PHD"/>
</dbReference>
<reference evidence="5" key="1">
    <citation type="submission" date="2019-03" db="EMBL/GenBank/DDBJ databases">
        <title>Long read genome sequence of the mycoparasitic Pythium oligandrum ATCC 38472 isolated from sugarbeet rhizosphere.</title>
        <authorList>
            <person name="Gaulin E."/>
        </authorList>
    </citation>
    <scope>NUCLEOTIDE SEQUENCE</scope>
    <source>
        <strain evidence="5">ATCC 38472_TT</strain>
    </source>
</reference>
<evidence type="ECO:0000259" key="4">
    <source>
        <dbReference type="PROSITE" id="PS50089"/>
    </source>
</evidence>
<dbReference type="Gene3D" id="3.30.40.10">
    <property type="entry name" value="Zinc/RING finger domain, C3HC4 (zinc finger)"/>
    <property type="match status" value="1"/>
</dbReference>
<evidence type="ECO:0000256" key="2">
    <source>
        <dbReference type="SAM" id="Coils"/>
    </source>
</evidence>